<feature type="domain" description="LITAF" evidence="8">
    <location>
        <begin position="55"/>
        <end position="139"/>
    </location>
</feature>
<keyword evidence="5" id="KW-0479">Metal-binding</keyword>
<sequence length="141" mass="15685">MSKLDGDTSKGTDVYPVLTDEQIHIVESENYAPPPHYDEVIGNMPELPDPVTDQPPIMVVIGENKFGEVPMNVHCDYCNRAVITETEITPGTCTYLACLGLCLAGCDLGCCFIPFCVDSCQDVRHYCPICKRQLGYMDRFK</sequence>
<keyword evidence="10" id="KW-1185">Reference proteome</keyword>
<dbReference type="GO" id="GO:0005765">
    <property type="term" value="C:lysosomal membrane"/>
    <property type="evidence" value="ECO:0007669"/>
    <property type="project" value="UniProtKB-SubCell"/>
</dbReference>
<evidence type="ECO:0000256" key="6">
    <source>
        <dbReference type="ARBA" id="ARBA00022833"/>
    </source>
</evidence>
<dbReference type="EMBL" id="CABIJS010000111">
    <property type="protein sequence ID" value="VUZ43508.1"/>
    <property type="molecule type" value="Genomic_DNA"/>
</dbReference>
<evidence type="ECO:0000256" key="4">
    <source>
        <dbReference type="ARBA" id="ARBA00005975"/>
    </source>
</evidence>
<name>A0A564Y9S3_HYMDI</name>
<dbReference type="PROSITE" id="PS51837">
    <property type="entry name" value="LITAF"/>
    <property type="match status" value="1"/>
</dbReference>
<accession>A0A564Y9S3</accession>
<evidence type="ECO:0000256" key="5">
    <source>
        <dbReference type="ARBA" id="ARBA00022723"/>
    </source>
</evidence>
<dbReference type="Proteomes" id="UP000321570">
    <property type="component" value="Unassembled WGS sequence"/>
</dbReference>
<evidence type="ECO:0000313" key="9">
    <source>
        <dbReference type="EMBL" id="VUZ43508.1"/>
    </source>
</evidence>
<evidence type="ECO:0000256" key="2">
    <source>
        <dbReference type="ARBA" id="ARBA00004481"/>
    </source>
</evidence>
<reference evidence="9 10" key="1">
    <citation type="submission" date="2019-07" db="EMBL/GenBank/DDBJ databases">
        <authorList>
            <person name="Jastrzebski P J."/>
            <person name="Paukszto L."/>
            <person name="Jastrzebski P J."/>
        </authorList>
    </citation>
    <scope>NUCLEOTIDE SEQUENCE [LARGE SCALE GENOMIC DNA]</scope>
    <source>
        <strain evidence="9 10">WMS-il1</strain>
    </source>
</reference>
<organism evidence="9 10">
    <name type="scientific">Hymenolepis diminuta</name>
    <name type="common">Rat tapeworm</name>
    <dbReference type="NCBI Taxonomy" id="6216"/>
    <lineage>
        <taxon>Eukaryota</taxon>
        <taxon>Metazoa</taxon>
        <taxon>Spiralia</taxon>
        <taxon>Lophotrochozoa</taxon>
        <taxon>Platyhelminthes</taxon>
        <taxon>Cestoda</taxon>
        <taxon>Eucestoda</taxon>
        <taxon>Cyclophyllidea</taxon>
        <taxon>Hymenolepididae</taxon>
        <taxon>Hymenolepis</taxon>
    </lineage>
</organism>
<evidence type="ECO:0000259" key="8">
    <source>
        <dbReference type="PROSITE" id="PS51837"/>
    </source>
</evidence>
<protein>
    <recommendedName>
        <fullName evidence="8">LITAF domain-containing protein</fullName>
    </recommendedName>
</protein>
<keyword evidence="7" id="KW-0472">Membrane</keyword>
<gene>
    <name evidence="9" type="ORF">WMSIL1_LOCUS3673</name>
</gene>
<evidence type="ECO:0000256" key="7">
    <source>
        <dbReference type="ARBA" id="ARBA00023136"/>
    </source>
</evidence>
<comment type="subcellular location">
    <subcellularLocation>
        <location evidence="2">Endosome membrane</location>
        <topology evidence="2">Peripheral membrane protein</topology>
    </subcellularLocation>
    <subcellularLocation>
        <location evidence="1">Late endosome membrane</location>
    </subcellularLocation>
    <subcellularLocation>
        <location evidence="3">Lysosome membrane</location>
        <topology evidence="3">Peripheral membrane protein</topology>
        <orientation evidence="3">Cytoplasmic side</orientation>
    </subcellularLocation>
</comment>
<evidence type="ECO:0000313" key="10">
    <source>
        <dbReference type="Proteomes" id="UP000321570"/>
    </source>
</evidence>
<proteinExistence type="inferred from homology"/>
<dbReference type="InterPro" id="IPR037519">
    <property type="entry name" value="LITAF_fam"/>
</dbReference>
<dbReference type="SMART" id="SM00714">
    <property type="entry name" value="LITAF"/>
    <property type="match status" value="1"/>
</dbReference>
<dbReference type="Pfam" id="PF10601">
    <property type="entry name" value="zf-LITAF-like"/>
    <property type="match status" value="1"/>
</dbReference>
<keyword evidence="6" id="KW-0862">Zinc</keyword>
<dbReference type="GO" id="GO:0008270">
    <property type="term" value="F:zinc ion binding"/>
    <property type="evidence" value="ECO:0007669"/>
    <property type="project" value="TreeGrafter"/>
</dbReference>
<dbReference type="AlphaFoldDB" id="A0A564Y9S3"/>
<dbReference type="GO" id="GO:0031902">
    <property type="term" value="C:late endosome membrane"/>
    <property type="evidence" value="ECO:0007669"/>
    <property type="project" value="UniProtKB-SubCell"/>
</dbReference>
<evidence type="ECO:0000256" key="3">
    <source>
        <dbReference type="ARBA" id="ARBA00004630"/>
    </source>
</evidence>
<comment type="similarity">
    <text evidence="4">Belongs to the CDIP1/LITAF family.</text>
</comment>
<dbReference type="PANTHER" id="PTHR23292">
    <property type="entry name" value="LIPOPOLYSACCHARIDE-INDUCED TUMOR NECROSIS FACTOR-ALPHA FACTOR"/>
    <property type="match status" value="1"/>
</dbReference>
<evidence type="ECO:0000256" key="1">
    <source>
        <dbReference type="ARBA" id="ARBA00004414"/>
    </source>
</evidence>
<dbReference type="PANTHER" id="PTHR23292:SF6">
    <property type="entry name" value="FI16602P1-RELATED"/>
    <property type="match status" value="1"/>
</dbReference>
<dbReference type="InterPro" id="IPR006629">
    <property type="entry name" value="LITAF"/>
</dbReference>